<organism evidence="3 4">
    <name type="scientific">Xenoophorus captivus</name>
    <dbReference type="NCBI Taxonomy" id="1517983"/>
    <lineage>
        <taxon>Eukaryota</taxon>
        <taxon>Metazoa</taxon>
        <taxon>Chordata</taxon>
        <taxon>Craniata</taxon>
        <taxon>Vertebrata</taxon>
        <taxon>Euteleostomi</taxon>
        <taxon>Actinopterygii</taxon>
        <taxon>Neopterygii</taxon>
        <taxon>Teleostei</taxon>
        <taxon>Neoteleostei</taxon>
        <taxon>Acanthomorphata</taxon>
        <taxon>Ovalentaria</taxon>
        <taxon>Atherinomorphae</taxon>
        <taxon>Cyprinodontiformes</taxon>
        <taxon>Goodeidae</taxon>
        <taxon>Xenoophorus</taxon>
    </lineage>
</organism>
<comment type="caution">
    <text evidence="3">The sequence shown here is derived from an EMBL/GenBank/DDBJ whole genome shotgun (WGS) entry which is preliminary data.</text>
</comment>
<gene>
    <name evidence="3" type="primary">REV3L_1</name>
    <name evidence="3" type="ORF">XENOCAPTIV_003566</name>
</gene>
<evidence type="ECO:0000313" key="4">
    <source>
        <dbReference type="Proteomes" id="UP001434883"/>
    </source>
</evidence>
<dbReference type="Gene3D" id="3.30.342.10">
    <property type="entry name" value="DNA Polymerase, chain B, domain 1"/>
    <property type="match status" value="1"/>
</dbReference>
<dbReference type="SUPFAM" id="SSF53098">
    <property type="entry name" value="Ribonuclease H-like"/>
    <property type="match status" value="1"/>
</dbReference>
<feature type="domain" description="DNA polymerase delta/zeta catalytic subunit N-terminal" evidence="2">
    <location>
        <begin position="35"/>
        <end position="86"/>
    </location>
</feature>
<dbReference type="PANTHER" id="PTHR45812">
    <property type="entry name" value="DNA POLYMERASE ZETA CATALYTIC SUBUNIT"/>
    <property type="match status" value="1"/>
</dbReference>
<evidence type="ECO:0000256" key="1">
    <source>
        <dbReference type="ARBA" id="ARBA00049244"/>
    </source>
</evidence>
<reference evidence="3 4" key="1">
    <citation type="submission" date="2021-06" db="EMBL/GenBank/DDBJ databases">
        <authorList>
            <person name="Palmer J.M."/>
        </authorList>
    </citation>
    <scope>NUCLEOTIDE SEQUENCE [LARGE SCALE GENOMIC DNA]</scope>
    <source>
        <strain evidence="3 4">XC_2019</strain>
        <tissue evidence="3">Muscle</tissue>
    </source>
</reference>
<accession>A0ABV0R6M5</accession>
<dbReference type="Pfam" id="PF24055">
    <property type="entry name" value="POL3_N"/>
    <property type="match status" value="1"/>
</dbReference>
<dbReference type="PANTHER" id="PTHR45812:SF1">
    <property type="entry name" value="DNA POLYMERASE ZETA CATALYTIC SUBUNIT"/>
    <property type="match status" value="1"/>
</dbReference>
<feature type="non-terminal residue" evidence="3">
    <location>
        <position position="1"/>
    </location>
</feature>
<dbReference type="InterPro" id="IPR012337">
    <property type="entry name" value="RNaseH-like_sf"/>
</dbReference>
<dbReference type="InterPro" id="IPR056435">
    <property type="entry name" value="DPOD/Z_N"/>
</dbReference>
<name>A0ABV0R6M5_9TELE</name>
<dbReference type="Proteomes" id="UP001434883">
    <property type="component" value="Unassembled WGS sequence"/>
</dbReference>
<dbReference type="EMBL" id="JAHRIN010034976">
    <property type="protein sequence ID" value="MEQ2203778.1"/>
    <property type="molecule type" value="Genomic_DNA"/>
</dbReference>
<keyword evidence="4" id="KW-1185">Reference proteome</keyword>
<dbReference type="InterPro" id="IPR030559">
    <property type="entry name" value="PolZ_Rev3"/>
</dbReference>
<protein>
    <submittedName>
        <fullName evidence="3">DNA polymerase zeta catalytic subunit</fullName>
    </submittedName>
</protein>
<proteinExistence type="predicted"/>
<comment type="catalytic activity">
    <reaction evidence="1">
        <text>DNA(n) + a 2'-deoxyribonucleoside 5'-triphosphate = DNA(n+1) + diphosphate</text>
        <dbReference type="Rhea" id="RHEA:22508"/>
        <dbReference type="Rhea" id="RHEA-COMP:17339"/>
        <dbReference type="Rhea" id="RHEA-COMP:17340"/>
        <dbReference type="ChEBI" id="CHEBI:33019"/>
        <dbReference type="ChEBI" id="CHEBI:61560"/>
        <dbReference type="ChEBI" id="CHEBI:173112"/>
        <dbReference type="EC" id="2.7.7.7"/>
    </reaction>
</comment>
<evidence type="ECO:0000259" key="2">
    <source>
        <dbReference type="Pfam" id="PF24055"/>
    </source>
</evidence>
<sequence>VVGTQNKGNRMKKNISLMSCSCCVPGQKTCLHLHGVFPYIYVPYDGCGLQPERYMRQVAFSIDRALNVAMGNPAASTQHVFKVNILFTKLVFPYFVLYRVCELLQSGAVMNKCYQPHEGHIPYLLQLFMDYNLYGMNLINMGAVKFRTIHIKGKISCLDLSLFS</sequence>
<evidence type="ECO:0000313" key="3">
    <source>
        <dbReference type="EMBL" id="MEQ2203778.1"/>
    </source>
</evidence>